<dbReference type="OrthoDB" id="10308051at2759"/>
<feature type="region of interest" description="Disordered" evidence="1">
    <location>
        <begin position="222"/>
        <end position="251"/>
    </location>
</feature>
<evidence type="ECO:0000313" key="4">
    <source>
        <dbReference type="RefSeq" id="XP_013083506.2"/>
    </source>
</evidence>
<gene>
    <name evidence="4 5 6 7 8 9" type="primary">LOC106068618</name>
</gene>
<dbReference type="RefSeq" id="XP_013083508.2">
    <property type="nucleotide sequence ID" value="XM_013228054.2"/>
</dbReference>
<evidence type="ECO:0000313" key="8">
    <source>
        <dbReference type="RefSeq" id="XP_055860162.1"/>
    </source>
</evidence>
<dbReference type="RefSeq" id="XP_013083506.2">
    <property type="nucleotide sequence ID" value="XM_013228052.2"/>
</dbReference>
<dbReference type="RefSeq" id="XP_055860163.1">
    <property type="nucleotide sequence ID" value="XM_056004188.1"/>
</dbReference>
<feature type="transmembrane region" description="Helical" evidence="2">
    <location>
        <begin position="12"/>
        <end position="32"/>
    </location>
</feature>
<evidence type="ECO:0000313" key="7">
    <source>
        <dbReference type="RefSeq" id="XP_013083509.2"/>
    </source>
</evidence>
<evidence type="ECO:0000313" key="9">
    <source>
        <dbReference type="RefSeq" id="XP_055860163.1"/>
    </source>
</evidence>
<keyword evidence="2" id="KW-0812">Transmembrane</keyword>
<feature type="compositionally biased region" description="Polar residues" evidence="1">
    <location>
        <begin position="227"/>
        <end position="251"/>
    </location>
</feature>
<protein>
    <submittedName>
        <fullName evidence="4 5">Uncharacterized protein LOC106068618</fullName>
    </submittedName>
</protein>
<dbReference type="RefSeq" id="XP_013083509.2">
    <property type="nucleotide sequence ID" value="XM_013228055.2"/>
</dbReference>
<dbReference type="RefSeq" id="XP_055860162.1">
    <property type="nucleotide sequence ID" value="XM_056004187.1"/>
</dbReference>
<evidence type="ECO:0000313" key="6">
    <source>
        <dbReference type="RefSeq" id="XP_013083508.2"/>
    </source>
</evidence>
<evidence type="ECO:0000313" key="5">
    <source>
        <dbReference type="RefSeq" id="XP_013083507.2"/>
    </source>
</evidence>
<evidence type="ECO:0000313" key="3">
    <source>
        <dbReference type="Proteomes" id="UP001165740"/>
    </source>
</evidence>
<reference evidence="4 5" key="1">
    <citation type="submission" date="2025-04" db="UniProtKB">
        <authorList>
            <consortium name="RefSeq"/>
        </authorList>
    </citation>
    <scope>IDENTIFICATION</scope>
</reference>
<keyword evidence="2" id="KW-1133">Transmembrane helix</keyword>
<evidence type="ECO:0000256" key="2">
    <source>
        <dbReference type="SAM" id="Phobius"/>
    </source>
</evidence>
<dbReference type="GeneID" id="106068618"/>
<name>A0A9W2YBP9_BIOGL</name>
<keyword evidence="3" id="KW-1185">Reference proteome</keyword>
<organism evidence="3 9">
    <name type="scientific">Biomphalaria glabrata</name>
    <name type="common">Bloodfluke planorb</name>
    <name type="synonym">Freshwater snail</name>
    <dbReference type="NCBI Taxonomy" id="6526"/>
    <lineage>
        <taxon>Eukaryota</taxon>
        <taxon>Metazoa</taxon>
        <taxon>Spiralia</taxon>
        <taxon>Lophotrochozoa</taxon>
        <taxon>Mollusca</taxon>
        <taxon>Gastropoda</taxon>
        <taxon>Heterobranchia</taxon>
        <taxon>Euthyneura</taxon>
        <taxon>Panpulmonata</taxon>
        <taxon>Hygrophila</taxon>
        <taxon>Lymnaeoidea</taxon>
        <taxon>Planorbidae</taxon>
        <taxon>Biomphalaria</taxon>
    </lineage>
</organism>
<dbReference type="RefSeq" id="XP_013083507.2">
    <property type="nucleotide sequence ID" value="XM_013228053.2"/>
</dbReference>
<dbReference type="AlphaFoldDB" id="A0A9W2YBP9"/>
<dbReference type="Proteomes" id="UP001165740">
    <property type="component" value="Chromosome 11"/>
</dbReference>
<dbReference type="KEGG" id="bgt:106068618"/>
<sequence>MFLKMQDGGIAGIVIAVVAAIIIFAVIVICYLNKKKKGDFLLEEVPETSMKIAYTNKGATVKDESVNVIDYTEIPFKMPEPAPRREAEPSPKHQQPVVFSNGTLRLKITEDGDYATIGARVSMVVMEPPSRELQSVPENAEIMHAVQESDFYELEGDYATLDSVAKKRLEMDRADDKQEASHVTVIQVPLENNTDKENECEYATVVPRSLRRKNVERVVSGVHHLNSDQSTETSQPVDHVATSQQIENEHF</sequence>
<proteinExistence type="predicted"/>
<accession>A0A9W2YBP9</accession>
<keyword evidence="2" id="KW-0472">Membrane</keyword>
<evidence type="ECO:0000256" key="1">
    <source>
        <dbReference type="SAM" id="MobiDB-lite"/>
    </source>
</evidence>